<name>A0A9D4ENI0_DREPO</name>
<keyword evidence="2" id="KW-1185">Reference proteome</keyword>
<dbReference type="Proteomes" id="UP000828390">
    <property type="component" value="Unassembled WGS sequence"/>
</dbReference>
<reference evidence="1" key="2">
    <citation type="submission" date="2020-11" db="EMBL/GenBank/DDBJ databases">
        <authorList>
            <person name="McCartney M.A."/>
            <person name="Auch B."/>
            <person name="Kono T."/>
            <person name="Mallez S."/>
            <person name="Becker A."/>
            <person name="Gohl D.M."/>
            <person name="Silverstein K.A.T."/>
            <person name="Koren S."/>
            <person name="Bechman K.B."/>
            <person name="Herman A."/>
            <person name="Abrahante J.E."/>
            <person name="Garbe J."/>
        </authorList>
    </citation>
    <scope>NUCLEOTIDE SEQUENCE</scope>
    <source>
        <strain evidence="1">Duluth1</strain>
        <tissue evidence="1">Whole animal</tissue>
    </source>
</reference>
<evidence type="ECO:0000313" key="1">
    <source>
        <dbReference type="EMBL" id="KAH3782714.1"/>
    </source>
</evidence>
<reference evidence="1" key="1">
    <citation type="journal article" date="2019" name="bioRxiv">
        <title>The Genome of the Zebra Mussel, Dreissena polymorpha: A Resource for Invasive Species Research.</title>
        <authorList>
            <person name="McCartney M.A."/>
            <person name="Auch B."/>
            <person name="Kono T."/>
            <person name="Mallez S."/>
            <person name="Zhang Y."/>
            <person name="Obille A."/>
            <person name="Becker A."/>
            <person name="Abrahante J.E."/>
            <person name="Garbe J."/>
            <person name="Badalamenti J.P."/>
            <person name="Herman A."/>
            <person name="Mangelson H."/>
            <person name="Liachko I."/>
            <person name="Sullivan S."/>
            <person name="Sone E.D."/>
            <person name="Koren S."/>
            <person name="Silverstein K.A.T."/>
            <person name="Beckman K.B."/>
            <person name="Gohl D.M."/>
        </authorList>
    </citation>
    <scope>NUCLEOTIDE SEQUENCE</scope>
    <source>
        <strain evidence="1">Duluth1</strain>
        <tissue evidence="1">Whole animal</tissue>
    </source>
</reference>
<protein>
    <recommendedName>
        <fullName evidence="3">Nuclease HARBI1</fullName>
    </recommendedName>
</protein>
<evidence type="ECO:0000313" key="2">
    <source>
        <dbReference type="Proteomes" id="UP000828390"/>
    </source>
</evidence>
<organism evidence="1 2">
    <name type="scientific">Dreissena polymorpha</name>
    <name type="common">Zebra mussel</name>
    <name type="synonym">Mytilus polymorpha</name>
    <dbReference type="NCBI Taxonomy" id="45954"/>
    <lineage>
        <taxon>Eukaryota</taxon>
        <taxon>Metazoa</taxon>
        <taxon>Spiralia</taxon>
        <taxon>Lophotrochozoa</taxon>
        <taxon>Mollusca</taxon>
        <taxon>Bivalvia</taxon>
        <taxon>Autobranchia</taxon>
        <taxon>Heteroconchia</taxon>
        <taxon>Euheterodonta</taxon>
        <taxon>Imparidentia</taxon>
        <taxon>Neoheterodontei</taxon>
        <taxon>Myida</taxon>
        <taxon>Dreissenoidea</taxon>
        <taxon>Dreissenidae</taxon>
        <taxon>Dreissena</taxon>
    </lineage>
</organism>
<dbReference type="AlphaFoldDB" id="A0A9D4ENI0"/>
<sequence>MCLEVERHTNRSLPVPVALSVCTYLRYVPCGHLQLTMADSAGLSQATVCRVCAQVSALLAAKVADFVKFPTGIEAGRVKQGFGTIADM</sequence>
<comment type="caution">
    <text evidence="1">The sequence shown here is derived from an EMBL/GenBank/DDBJ whole genome shotgun (WGS) entry which is preliminary data.</text>
</comment>
<gene>
    <name evidence="1" type="ORF">DPMN_160633</name>
</gene>
<evidence type="ECO:0008006" key="3">
    <source>
        <dbReference type="Google" id="ProtNLM"/>
    </source>
</evidence>
<dbReference type="EMBL" id="JAIWYP010000008">
    <property type="protein sequence ID" value="KAH3782714.1"/>
    <property type="molecule type" value="Genomic_DNA"/>
</dbReference>
<accession>A0A9D4ENI0</accession>
<proteinExistence type="predicted"/>